<gene>
    <name evidence="2" type="ORF">PMAYCL1PPCAC_09985</name>
</gene>
<reference evidence="3" key="1">
    <citation type="submission" date="2022-10" db="EMBL/GenBank/DDBJ databases">
        <title>Genome assembly of Pristionchus species.</title>
        <authorList>
            <person name="Yoshida K."/>
            <person name="Sommer R.J."/>
        </authorList>
    </citation>
    <scope>NUCLEOTIDE SEQUENCE [LARGE SCALE GENOMIC DNA]</scope>
    <source>
        <strain evidence="3">RS5460</strain>
    </source>
</reference>
<dbReference type="EMBL" id="BTRK01000003">
    <property type="protein sequence ID" value="GMR39790.1"/>
    <property type="molecule type" value="Genomic_DNA"/>
</dbReference>
<dbReference type="PANTHER" id="PTHR34401">
    <property type="entry name" value="PROTEIN CBG12388-RELATED"/>
    <property type="match status" value="1"/>
</dbReference>
<dbReference type="Proteomes" id="UP001328107">
    <property type="component" value="Unassembled WGS sequence"/>
</dbReference>
<evidence type="ECO:0000313" key="3">
    <source>
        <dbReference type="Proteomes" id="UP001328107"/>
    </source>
</evidence>
<evidence type="ECO:0000256" key="1">
    <source>
        <dbReference type="SAM" id="SignalP"/>
    </source>
</evidence>
<name>A0AAN4ZLE6_9BILA</name>
<feature type="chain" id="PRO_5042908217" evidence="1">
    <location>
        <begin position="19"/>
        <end position="208"/>
    </location>
</feature>
<dbReference type="PANTHER" id="PTHR34401:SF3">
    <property type="entry name" value="DB DOMAIN-CONTAINING PROTEIN"/>
    <property type="match status" value="1"/>
</dbReference>
<proteinExistence type="predicted"/>
<comment type="caution">
    <text evidence="2">The sequence shown here is derived from an EMBL/GenBank/DDBJ whole genome shotgun (WGS) entry which is preliminary data.</text>
</comment>
<dbReference type="AlphaFoldDB" id="A0AAN4ZLE6"/>
<protein>
    <submittedName>
        <fullName evidence="2">Uncharacterized protein</fullName>
    </submittedName>
</protein>
<keyword evidence="3" id="KW-1185">Reference proteome</keyword>
<feature type="non-terminal residue" evidence="2">
    <location>
        <position position="1"/>
    </location>
</feature>
<sequence length="208" mass="22756">FQMRVLVFFSLLVAFTSAVEMQKQCLCSDLNPCIASVPKAIEDCGEKCKAHVTELGADYPAVRKCVLDQQDDIQKAVDCVRAAFGDEVCASKPGQEIPRRFAETMQLAATREMNEGLKKSHLVDEAVPLINHAKKAMGCWIKCGQSHSCAKKLDCGVKLPSDNEIIKVVKKCAIDAGFNTKRAKEICECLAHAGIKQLTPMCPKIIVS</sequence>
<organism evidence="2 3">
    <name type="scientific">Pristionchus mayeri</name>
    <dbReference type="NCBI Taxonomy" id="1317129"/>
    <lineage>
        <taxon>Eukaryota</taxon>
        <taxon>Metazoa</taxon>
        <taxon>Ecdysozoa</taxon>
        <taxon>Nematoda</taxon>
        <taxon>Chromadorea</taxon>
        <taxon>Rhabditida</taxon>
        <taxon>Rhabditina</taxon>
        <taxon>Diplogasteromorpha</taxon>
        <taxon>Diplogasteroidea</taxon>
        <taxon>Neodiplogasteridae</taxon>
        <taxon>Pristionchus</taxon>
    </lineage>
</organism>
<keyword evidence="1" id="KW-0732">Signal</keyword>
<accession>A0AAN4ZLE6</accession>
<feature type="signal peptide" evidence="1">
    <location>
        <begin position="1"/>
        <end position="18"/>
    </location>
</feature>
<evidence type="ECO:0000313" key="2">
    <source>
        <dbReference type="EMBL" id="GMR39790.1"/>
    </source>
</evidence>